<dbReference type="EMBL" id="BOSE01000005">
    <property type="protein sequence ID" value="GIP17243.1"/>
    <property type="molecule type" value="Genomic_DNA"/>
</dbReference>
<comment type="caution">
    <text evidence="2">The sequence shown here is derived from an EMBL/GenBank/DDBJ whole genome shotgun (WGS) entry which is preliminary data.</text>
</comment>
<keyword evidence="3" id="KW-1185">Reference proteome</keyword>
<dbReference type="InterPro" id="IPR005569">
    <property type="entry name" value="Arc_DNA-bd_dom"/>
</dbReference>
<name>A0A920CZA1_9BACL</name>
<dbReference type="GO" id="GO:0003677">
    <property type="term" value="F:DNA binding"/>
    <property type="evidence" value="ECO:0007669"/>
    <property type="project" value="InterPro"/>
</dbReference>
<proteinExistence type="predicted"/>
<dbReference type="AlphaFoldDB" id="A0A920CZA1"/>
<dbReference type="Pfam" id="PF03869">
    <property type="entry name" value="Arc"/>
    <property type="match status" value="1"/>
</dbReference>
<dbReference type="InterPro" id="IPR013321">
    <property type="entry name" value="Arc_rbn_hlx_hlx"/>
</dbReference>
<gene>
    <name evidence="2" type="ORF">J40TS1_28850</name>
</gene>
<evidence type="ECO:0000313" key="3">
    <source>
        <dbReference type="Proteomes" id="UP000683139"/>
    </source>
</evidence>
<sequence>MAKEKKSFLLRLDSELHRAIEQWAADEFRSVNGQIEFILREALRKSGRIKSPPKAPDSD</sequence>
<accession>A0A920CZA1</accession>
<reference evidence="2" key="1">
    <citation type="submission" date="2021-03" db="EMBL/GenBank/DDBJ databases">
        <title>Antimicrobial resistance genes in bacteria isolated from Japanese honey, and their potential for conferring macrolide and lincosamide resistance in the American foulbrood pathogen Paenibacillus larvae.</title>
        <authorList>
            <person name="Okamoto M."/>
            <person name="Kumagai M."/>
            <person name="Kanamori H."/>
            <person name="Takamatsu D."/>
        </authorList>
    </citation>
    <scope>NUCLEOTIDE SEQUENCE</scope>
    <source>
        <strain evidence="2">J40TS1</strain>
    </source>
</reference>
<dbReference type="RefSeq" id="WP_213516375.1">
    <property type="nucleotide sequence ID" value="NZ_BOSE01000005.1"/>
</dbReference>
<organism evidence="2 3">
    <name type="scientific">Paenibacillus montaniterrae</name>
    <dbReference type="NCBI Taxonomy" id="429341"/>
    <lineage>
        <taxon>Bacteria</taxon>
        <taxon>Bacillati</taxon>
        <taxon>Bacillota</taxon>
        <taxon>Bacilli</taxon>
        <taxon>Bacillales</taxon>
        <taxon>Paenibacillaceae</taxon>
        <taxon>Paenibacillus</taxon>
    </lineage>
</organism>
<dbReference type="Proteomes" id="UP000683139">
    <property type="component" value="Unassembled WGS sequence"/>
</dbReference>
<evidence type="ECO:0000313" key="2">
    <source>
        <dbReference type="EMBL" id="GIP17243.1"/>
    </source>
</evidence>
<feature type="domain" description="Arc-like DNA binding" evidence="1">
    <location>
        <begin position="4"/>
        <end position="50"/>
    </location>
</feature>
<evidence type="ECO:0000259" key="1">
    <source>
        <dbReference type="Pfam" id="PF03869"/>
    </source>
</evidence>
<dbReference type="InterPro" id="IPR010985">
    <property type="entry name" value="Ribbon_hlx_hlx"/>
</dbReference>
<protein>
    <recommendedName>
        <fullName evidence="1">Arc-like DNA binding domain-containing protein</fullName>
    </recommendedName>
</protein>
<dbReference type="GO" id="GO:0006355">
    <property type="term" value="P:regulation of DNA-templated transcription"/>
    <property type="evidence" value="ECO:0007669"/>
    <property type="project" value="InterPro"/>
</dbReference>
<dbReference type="SUPFAM" id="SSF47598">
    <property type="entry name" value="Ribbon-helix-helix"/>
    <property type="match status" value="1"/>
</dbReference>
<dbReference type="Gene3D" id="1.10.1220.10">
    <property type="entry name" value="Met repressor-like"/>
    <property type="match status" value="1"/>
</dbReference>